<organism evidence="2 3">
    <name type="scientific">Acidicapsa dinghuensis</name>
    <dbReference type="NCBI Taxonomy" id="2218256"/>
    <lineage>
        <taxon>Bacteria</taxon>
        <taxon>Pseudomonadati</taxon>
        <taxon>Acidobacteriota</taxon>
        <taxon>Terriglobia</taxon>
        <taxon>Terriglobales</taxon>
        <taxon>Acidobacteriaceae</taxon>
        <taxon>Acidicapsa</taxon>
    </lineage>
</organism>
<evidence type="ECO:0000313" key="3">
    <source>
        <dbReference type="Proteomes" id="UP001596091"/>
    </source>
</evidence>
<feature type="transmembrane region" description="Helical" evidence="1">
    <location>
        <begin position="32"/>
        <end position="58"/>
    </location>
</feature>
<keyword evidence="1" id="KW-1133">Transmembrane helix</keyword>
<name>A0ABW1EKB3_9BACT</name>
<dbReference type="RefSeq" id="WP_263333272.1">
    <property type="nucleotide sequence ID" value="NZ_JAGSYH010000001.1"/>
</dbReference>
<comment type="caution">
    <text evidence="2">The sequence shown here is derived from an EMBL/GenBank/DDBJ whole genome shotgun (WGS) entry which is preliminary data.</text>
</comment>
<evidence type="ECO:0000313" key="2">
    <source>
        <dbReference type="EMBL" id="MFC5864429.1"/>
    </source>
</evidence>
<keyword evidence="1" id="KW-0472">Membrane</keyword>
<evidence type="ECO:0000256" key="1">
    <source>
        <dbReference type="SAM" id="Phobius"/>
    </source>
</evidence>
<sequence length="63" mass="6246">MAGRHDEPLATTLAFGVLGAGLIYLGRRADPGIVATIATTAGYGLVTKAVSAAVYAALSPAES</sequence>
<reference evidence="3" key="1">
    <citation type="journal article" date="2019" name="Int. J. Syst. Evol. Microbiol.">
        <title>The Global Catalogue of Microorganisms (GCM) 10K type strain sequencing project: providing services to taxonomists for standard genome sequencing and annotation.</title>
        <authorList>
            <consortium name="The Broad Institute Genomics Platform"/>
            <consortium name="The Broad Institute Genome Sequencing Center for Infectious Disease"/>
            <person name="Wu L."/>
            <person name="Ma J."/>
        </authorList>
    </citation>
    <scope>NUCLEOTIDE SEQUENCE [LARGE SCALE GENOMIC DNA]</scope>
    <source>
        <strain evidence="3">JCM 4087</strain>
    </source>
</reference>
<dbReference type="EMBL" id="JBHSPH010000010">
    <property type="protein sequence ID" value="MFC5864429.1"/>
    <property type="molecule type" value="Genomic_DNA"/>
</dbReference>
<gene>
    <name evidence="2" type="ORF">ACFPT7_19135</name>
</gene>
<protein>
    <submittedName>
        <fullName evidence="2">Uncharacterized protein</fullName>
    </submittedName>
</protein>
<feature type="transmembrane region" description="Helical" evidence="1">
    <location>
        <begin position="9"/>
        <end position="26"/>
    </location>
</feature>
<keyword evidence="1" id="KW-0812">Transmembrane</keyword>
<accession>A0ABW1EKB3</accession>
<keyword evidence="3" id="KW-1185">Reference proteome</keyword>
<dbReference type="Proteomes" id="UP001596091">
    <property type="component" value="Unassembled WGS sequence"/>
</dbReference>
<proteinExistence type="predicted"/>